<dbReference type="AlphaFoldDB" id="A0A0N4UGA8"/>
<dbReference type="PRINTS" id="PR00625">
    <property type="entry name" value="JDOMAIN"/>
</dbReference>
<dbReference type="GO" id="GO:0051082">
    <property type="term" value="F:unfolded protein binding"/>
    <property type="evidence" value="ECO:0007669"/>
    <property type="project" value="InterPro"/>
</dbReference>
<dbReference type="Pfam" id="PF00226">
    <property type="entry name" value="DnaJ"/>
    <property type="match status" value="1"/>
</dbReference>
<evidence type="ECO:0000256" key="1">
    <source>
        <dbReference type="ARBA" id="ARBA00023186"/>
    </source>
</evidence>
<organism evidence="3 4">
    <name type="scientific">Dracunculus medinensis</name>
    <name type="common">Guinea worm</name>
    <dbReference type="NCBI Taxonomy" id="318479"/>
    <lineage>
        <taxon>Eukaryota</taxon>
        <taxon>Metazoa</taxon>
        <taxon>Ecdysozoa</taxon>
        <taxon>Nematoda</taxon>
        <taxon>Chromadorea</taxon>
        <taxon>Rhabditida</taxon>
        <taxon>Spirurina</taxon>
        <taxon>Dracunculoidea</taxon>
        <taxon>Dracunculidae</taxon>
        <taxon>Dracunculus</taxon>
    </lineage>
</organism>
<name>A0A0N4UGA8_DRAME</name>
<accession>A0A0N4UGA8</accession>
<dbReference type="SUPFAM" id="SSF46565">
    <property type="entry name" value="Chaperone J-domain"/>
    <property type="match status" value="1"/>
</dbReference>
<dbReference type="SMART" id="SM00271">
    <property type="entry name" value="DnaJ"/>
    <property type="match status" value="1"/>
</dbReference>
<dbReference type="PROSITE" id="PS50076">
    <property type="entry name" value="DNAJ_2"/>
    <property type="match status" value="1"/>
</dbReference>
<dbReference type="Gene3D" id="1.10.287.110">
    <property type="entry name" value="DnaJ domain"/>
    <property type="match status" value="1"/>
</dbReference>
<evidence type="ECO:0000259" key="2">
    <source>
        <dbReference type="PROSITE" id="PS50076"/>
    </source>
</evidence>
<dbReference type="GO" id="GO:0030544">
    <property type="term" value="F:Hsp70 protein binding"/>
    <property type="evidence" value="ECO:0007669"/>
    <property type="project" value="InterPro"/>
</dbReference>
<dbReference type="PANTHER" id="PTHR45168:SF3">
    <property type="entry name" value="DNAJ HEAT SHOCK PROTEIN FAMILY (HSP40) MEMBER B2"/>
    <property type="match status" value="1"/>
</dbReference>
<dbReference type="WBParaSite" id="DME_0000651701-mRNA-1">
    <property type="protein sequence ID" value="DME_0000651701-mRNA-1"/>
    <property type="gene ID" value="DME_0000651701"/>
</dbReference>
<dbReference type="PANTHER" id="PTHR45168">
    <property type="entry name" value="DNAJ HOMOLOG SUBFAMILY B MEMBER 2"/>
    <property type="match status" value="1"/>
</dbReference>
<feature type="domain" description="J" evidence="2">
    <location>
        <begin position="1"/>
        <end position="60"/>
    </location>
</feature>
<keyword evidence="1" id="KW-0143">Chaperone</keyword>
<evidence type="ECO:0000313" key="3">
    <source>
        <dbReference type="Proteomes" id="UP000038040"/>
    </source>
</evidence>
<proteinExistence type="predicted"/>
<sequence length="207" mass="24140">LYCYERGDSPLFRYRKLALRWHPDKNPNNKEDAEKKFKRIAQAYEILSDPKKRSSYDRSGMDLKTNRSRRQSYGGFHHEFRSPFDVFRDFFGSRYPFDFMSDDPFQKCDFDDRFGFHRPSNRISLVFNKKFFDKKYFSSFSTVIRFSTGGPGKNALTRKTSISTKIVDGVKVVTKKTEDNGKETIEVSENGVLKSRIINGNTVETAA</sequence>
<dbReference type="Proteomes" id="UP000038040">
    <property type="component" value="Unplaced"/>
</dbReference>
<dbReference type="InterPro" id="IPR018253">
    <property type="entry name" value="DnaJ_domain_CS"/>
</dbReference>
<dbReference type="InterPro" id="IPR001623">
    <property type="entry name" value="DnaJ_domain"/>
</dbReference>
<dbReference type="InterPro" id="IPR043183">
    <property type="entry name" value="DNJB2/6-like"/>
</dbReference>
<dbReference type="PROSITE" id="PS00636">
    <property type="entry name" value="DNAJ_1"/>
    <property type="match status" value="1"/>
</dbReference>
<dbReference type="InterPro" id="IPR036869">
    <property type="entry name" value="J_dom_sf"/>
</dbReference>
<dbReference type="CDD" id="cd06257">
    <property type="entry name" value="DnaJ"/>
    <property type="match status" value="1"/>
</dbReference>
<evidence type="ECO:0000313" key="4">
    <source>
        <dbReference type="WBParaSite" id="DME_0000651701-mRNA-1"/>
    </source>
</evidence>
<protein>
    <submittedName>
        <fullName evidence="4">J domain-containing protein</fullName>
    </submittedName>
</protein>
<reference evidence="4" key="1">
    <citation type="submission" date="2017-02" db="UniProtKB">
        <authorList>
            <consortium name="WormBaseParasite"/>
        </authorList>
    </citation>
    <scope>IDENTIFICATION</scope>
</reference>